<keyword evidence="1" id="KW-0812">Transmembrane</keyword>
<feature type="transmembrane region" description="Helical" evidence="1">
    <location>
        <begin position="12"/>
        <end position="33"/>
    </location>
</feature>
<sequence length="237" mass="25624">MEASPLTNCGYLLSVWAAFGFLHGGHWCVLTCLTEDKAMQKVARAHAMSYAAGIVVTALGGGYCQSGTAKRCPGGEDMSQECLWQEQDLAYQIIYVLHYIGLAWSFTHWVMDGAQLWSWGRQSALGQPLRIVASDVRLSHFRYSGILWFAVLLVSLTWMFFMPWSAGGSSGTLGSLAGVLLLEMLLVQIVACGALCLHSRLRGARKAVEGQGSDTEAARVRGGNAACVSPREKQCGA</sequence>
<feature type="transmembrane region" description="Helical" evidence="1">
    <location>
        <begin position="176"/>
        <end position="197"/>
    </location>
</feature>
<feature type="transmembrane region" description="Helical" evidence="1">
    <location>
        <begin position="89"/>
        <end position="111"/>
    </location>
</feature>
<gene>
    <name evidence="2" type="ORF">EVOR1521_LOCUS2036</name>
</gene>
<organism evidence="2 3">
    <name type="scientific">Effrenium voratum</name>
    <dbReference type="NCBI Taxonomy" id="2562239"/>
    <lineage>
        <taxon>Eukaryota</taxon>
        <taxon>Sar</taxon>
        <taxon>Alveolata</taxon>
        <taxon>Dinophyceae</taxon>
        <taxon>Suessiales</taxon>
        <taxon>Symbiodiniaceae</taxon>
        <taxon>Effrenium</taxon>
    </lineage>
</organism>
<protein>
    <submittedName>
        <fullName evidence="2">Uncharacterized protein</fullName>
    </submittedName>
</protein>
<keyword evidence="1" id="KW-1133">Transmembrane helix</keyword>
<comment type="caution">
    <text evidence="2">The sequence shown here is derived from an EMBL/GenBank/DDBJ whole genome shotgun (WGS) entry which is preliminary data.</text>
</comment>
<evidence type="ECO:0000313" key="3">
    <source>
        <dbReference type="Proteomes" id="UP001178507"/>
    </source>
</evidence>
<evidence type="ECO:0000256" key="1">
    <source>
        <dbReference type="SAM" id="Phobius"/>
    </source>
</evidence>
<accession>A0AA36MKS8</accession>
<dbReference type="EMBL" id="CAUJNA010000099">
    <property type="protein sequence ID" value="CAJ1371805.1"/>
    <property type="molecule type" value="Genomic_DNA"/>
</dbReference>
<name>A0AA36MKS8_9DINO</name>
<reference evidence="2" key="1">
    <citation type="submission" date="2023-08" db="EMBL/GenBank/DDBJ databases">
        <authorList>
            <person name="Chen Y."/>
            <person name="Shah S."/>
            <person name="Dougan E. K."/>
            <person name="Thang M."/>
            <person name="Chan C."/>
        </authorList>
    </citation>
    <scope>NUCLEOTIDE SEQUENCE</scope>
</reference>
<feature type="transmembrane region" description="Helical" evidence="1">
    <location>
        <begin position="146"/>
        <end position="164"/>
    </location>
</feature>
<keyword evidence="3" id="KW-1185">Reference proteome</keyword>
<evidence type="ECO:0000313" key="2">
    <source>
        <dbReference type="EMBL" id="CAJ1371805.1"/>
    </source>
</evidence>
<dbReference type="AlphaFoldDB" id="A0AA36MKS8"/>
<feature type="transmembrane region" description="Helical" evidence="1">
    <location>
        <begin position="45"/>
        <end position="69"/>
    </location>
</feature>
<proteinExistence type="predicted"/>
<keyword evidence="1" id="KW-0472">Membrane</keyword>
<dbReference type="Proteomes" id="UP001178507">
    <property type="component" value="Unassembled WGS sequence"/>
</dbReference>